<dbReference type="InterPro" id="IPR002048">
    <property type="entry name" value="EF_hand_dom"/>
</dbReference>
<feature type="domain" description="LNR" evidence="26">
    <location>
        <begin position="312"/>
        <end position="347"/>
    </location>
</feature>
<dbReference type="InterPro" id="IPR000800">
    <property type="entry name" value="Notch_dom"/>
</dbReference>
<keyword evidence="13" id="KW-1015">Disulfide bond</keyword>
<reference evidence="29" key="1">
    <citation type="submission" date="2025-08" db="UniProtKB">
        <authorList>
            <consortium name="RefSeq"/>
        </authorList>
    </citation>
    <scope>IDENTIFICATION</scope>
    <source>
        <tissue evidence="29">Blood</tissue>
    </source>
</reference>
<keyword evidence="9" id="KW-0735">Signal-anchor</keyword>
<keyword evidence="7" id="KW-0677">Repeat</keyword>
<dbReference type="SMART" id="SM01137">
    <property type="entry name" value="DMAP_binding"/>
    <property type="match status" value="1"/>
</dbReference>
<evidence type="ECO:0000256" key="21">
    <source>
        <dbReference type="ARBA" id="ARBA00079995"/>
    </source>
</evidence>
<evidence type="ECO:0000259" key="27">
    <source>
        <dbReference type="PROSITE" id="PS51912"/>
    </source>
</evidence>
<evidence type="ECO:0000256" key="5">
    <source>
        <dbReference type="ARBA" id="ARBA00022692"/>
    </source>
</evidence>
<dbReference type="InterPro" id="IPR031356">
    <property type="entry name" value="Stealth_CR4"/>
</dbReference>
<evidence type="ECO:0000256" key="23">
    <source>
        <dbReference type="SAM" id="Coils"/>
    </source>
</evidence>
<evidence type="ECO:0000256" key="19">
    <source>
        <dbReference type="ARBA" id="ARBA00070893"/>
    </source>
</evidence>
<dbReference type="PANTHER" id="PTHR24045:SF0">
    <property type="entry name" value="N-ACETYLGLUCOSAMINE-1-PHOSPHOTRANSFERASE SUBUNITS ALPHA_BETA"/>
    <property type="match status" value="1"/>
</dbReference>
<evidence type="ECO:0000256" key="8">
    <source>
        <dbReference type="ARBA" id="ARBA00022837"/>
    </source>
</evidence>
<evidence type="ECO:0000256" key="16">
    <source>
        <dbReference type="ARBA" id="ARBA00057240"/>
    </source>
</evidence>
<accession>A0A2Y9GVH2</accession>
<evidence type="ECO:0000256" key="15">
    <source>
        <dbReference type="ARBA" id="ARBA00050775"/>
    </source>
</evidence>
<dbReference type="PANTHER" id="PTHR24045">
    <property type="match status" value="1"/>
</dbReference>
<name>A0A2Y9GVH2_NEOSC</name>
<dbReference type="GO" id="GO:0046835">
    <property type="term" value="P:carbohydrate phosphorylation"/>
    <property type="evidence" value="ECO:0007669"/>
    <property type="project" value="TreeGrafter"/>
</dbReference>
<dbReference type="GO" id="GO:0016256">
    <property type="term" value="P:N-glycan processing to lysosome"/>
    <property type="evidence" value="ECO:0007669"/>
    <property type="project" value="TreeGrafter"/>
</dbReference>
<evidence type="ECO:0000256" key="3">
    <source>
        <dbReference type="ARBA" id="ARBA00007583"/>
    </source>
</evidence>
<dbReference type="InterPro" id="IPR031357">
    <property type="entry name" value="Stealth_CR3"/>
</dbReference>
<evidence type="ECO:0000256" key="11">
    <source>
        <dbReference type="ARBA" id="ARBA00023034"/>
    </source>
</evidence>
<dbReference type="FunFam" id="3.30.300.320:FF:000002">
    <property type="entry name" value="N-acetylglucosamine-1-phosphotransferase subunits alpha/beta isoform X1"/>
    <property type="match status" value="1"/>
</dbReference>
<dbReference type="AlphaFoldDB" id="A0A2Y9GVH2"/>
<dbReference type="GO" id="GO:0005509">
    <property type="term" value="F:calcium ion binding"/>
    <property type="evidence" value="ECO:0007669"/>
    <property type="project" value="InterPro"/>
</dbReference>
<evidence type="ECO:0000256" key="6">
    <source>
        <dbReference type="ARBA" id="ARBA00022723"/>
    </source>
</evidence>
<keyword evidence="12 24" id="KW-0472">Membrane</keyword>
<evidence type="ECO:0000256" key="10">
    <source>
        <dbReference type="ARBA" id="ARBA00022989"/>
    </source>
</evidence>
<dbReference type="InterPro" id="IPR047141">
    <property type="entry name" value="Stealth"/>
</dbReference>
<dbReference type="Proteomes" id="UP000248481">
    <property type="component" value="Chromosome 5"/>
</dbReference>
<dbReference type="InterPro" id="IPR010506">
    <property type="entry name" value="DMAP1-bd"/>
</dbReference>
<evidence type="ECO:0000256" key="12">
    <source>
        <dbReference type="ARBA" id="ARBA00023136"/>
    </source>
</evidence>
<comment type="subcellular location">
    <subcellularLocation>
        <location evidence="2">Golgi apparatus membrane</location>
        <topology evidence="2">Single-pass type I membrane protein</topology>
    </subcellularLocation>
    <subcellularLocation>
        <location evidence="1">Golgi apparatus membrane</location>
        <topology evidence="1">Single-pass type II membrane protein</topology>
    </subcellularLocation>
</comment>
<evidence type="ECO:0000256" key="20">
    <source>
        <dbReference type="ARBA" id="ARBA00078196"/>
    </source>
</evidence>
<dbReference type="KEGG" id="nsu:110578048"/>
<dbReference type="GeneID" id="110578048"/>
<keyword evidence="14" id="KW-0325">Glycoprotein</keyword>
<proteinExistence type="inferred from homology"/>
<dbReference type="EC" id="2.7.8.17" evidence="18"/>
<feature type="coiled-coil region" evidence="23">
    <location>
        <begin position="14"/>
        <end position="41"/>
    </location>
</feature>
<dbReference type="SUPFAM" id="SSF90193">
    <property type="entry name" value="Notch domain"/>
    <property type="match status" value="1"/>
</dbReference>
<evidence type="ECO:0000256" key="14">
    <source>
        <dbReference type="ARBA" id="ARBA00023180"/>
    </source>
</evidence>
<comment type="similarity">
    <text evidence="3">Belongs to the stealth family.</text>
</comment>
<evidence type="ECO:0000256" key="17">
    <source>
        <dbReference type="ARBA" id="ARBA00062368"/>
    </source>
</evidence>
<dbReference type="SMART" id="SM00004">
    <property type="entry name" value="NL"/>
    <property type="match status" value="2"/>
</dbReference>
<feature type="transmembrane region" description="Helical" evidence="24">
    <location>
        <begin position="1085"/>
        <end position="1110"/>
    </location>
</feature>
<dbReference type="PROSITE" id="PS00018">
    <property type="entry name" value="EF_HAND_1"/>
    <property type="match status" value="1"/>
</dbReference>
<evidence type="ECO:0000259" key="25">
    <source>
        <dbReference type="PROSITE" id="PS50222"/>
    </source>
</evidence>
<keyword evidence="28" id="KW-1185">Reference proteome</keyword>
<dbReference type="CTD" id="79158"/>
<dbReference type="PROSITE" id="PS51912">
    <property type="entry name" value="DMAP1_BIND"/>
    <property type="match status" value="1"/>
</dbReference>
<keyword evidence="8" id="KW-0106">Calcium</keyword>
<dbReference type="CDD" id="cd21599">
    <property type="entry name" value="RRM1_GNPTAB"/>
    <property type="match status" value="1"/>
</dbReference>
<evidence type="ECO:0000256" key="4">
    <source>
        <dbReference type="ARBA" id="ARBA00022679"/>
    </source>
</evidence>
<dbReference type="Pfam" id="PF17102">
    <property type="entry name" value="Stealth_CR3"/>
    <property type="match status" value="1"/>
</dbReference>
<evidence type="ECO:0000259" key="26">
    <source>
        <dbReference type="PROSITE" id="PS50258"/>
    </source>
</evidence>
<dbReference type="Pfam" id="PF11380">
    <property type="entry name" value="Stealth_CR2"/>
    <property type="match status" value="1"/>
</dbReference>
<feature type="domain" description="EF-hand" evidence="25">
    <location>
        <begin position="880"/>
        <end position="915"/>
    </location>
</feature>
<dbReference type="Gene3D" id="3.30.300.320">
    <property type="match status" value="1"/>
</dbReference>
<dbReference type="Pfam" id="PF17101">
    <property type="entry name" value="Stealth_CR1"/>
    <property type="match status" value="1"/>
</dbReference>
<dbReference type="GO" id="GO:0003976">
    <property type="term" value="F:UDP-N-acetylglucosamine-lysosomal-enzyme N-acetylglucosaminephosphotransferase activity"/>
    <property type="evidence" value="ECO:0007669"/>
    <property type="project" value="UniProtKB-EC"/>
</dbReference>
<evidence type="ECO:0000313" key="29">
    <source>
        <dbReference type="RefSeq" id="XP_021543237.1"/>
    </source>
</evidence>
<evidence type="ECO:0000256" key="18">
    <source>
        <dbReference type="ARBA" id="ARBA00066709"/>
    </source>
</evidence>
<evidence type="ECO:0000256" key="2">
    <source>
        <dbReference type="ARBA" id="ARBA00004614"/>
    </source>
</evidence>
<keyword evidence="11" id="KW-0333">Golgi apparatus</keyword>
<sequence>MPIDVVYTWVNGTDLELLKELQQVREQMEEEQKAMREILGKNTTEPTKKSEKQLECLLTHCIKVPMLILDPALPANITLKDLPSLYPSFHSASDIFNVAKPKNPSTNVSVVVFDSAKNVEDAQSGMFKGNSKQTVWRGYLTTDKEVPGLVLMQDLAFLSGFPLTFKETNQLKTKLPENLSSKIKLSKQDEDVSASRFEDNEELRYSLRSIERHAPWVRNIFIVTNGQIPSWLNLDNPRVTIVTHQDVFRNLSHLPTFSSPAIESHIHRIEGLSQKFIYLNDDVMFGKDVWPDDFYSHSKGQKVYLTWPVPNCAEGCPGSWIKDGYCDKACNNSACDWDGGDCSGNSGGSRYAAGGGGTGSIGIGQPWQFGGGLNSVSYCNQGCANSWLADKFCDQACNVLSCGFDAGDCGQDHFHELYKVTLLPNQTHYVIPKGECLPYFSFAEIAKRGIEGAYSDNPIIRHASIANKWKTIHLIMHSGMNATTIHFNLTFQNTNDEEFKIQITVEVDTREEPKVNSTTQKSYQNLVSPTTLLPEAEILFEDIPEEKRFPKFKRHDVNTTGRFQVEVKIPLVNISLLPKEAQLSLSNLDLQLEHGDITVKGYNLSKSALLRSFLSNLPDTEVKINQAVITDERNDSVEAPLEKQVHKSILPNSLGTSERLQRSTFPAVTMKVNGHYQSQNPPPDLEIEEKFKSEILTQKVRGGSMSTEKLSSRIVPLEKQITKEKKITGKEQEKNRMEENAKNYIDNNEVLPGRKLQHYTDSYLGFLPWEKKKYFQDLLDEEESLKTQLAYYTDGKHTGRQLKDTFADSLRYVNKILNSKFGFTSRKVPAHMPHMIDRIVMQELQDMFPEEFDKTSFHKVRHSEDMQFAFSYFYYLMSAVQPLNISQVFDEVDTDQSGVLSDREIRTLATRIHDLPLSLQDLTGLEHMLINCSKMLPANITRLNSVPPTQEAYYDPNLPPVTKSLVTNCKPVTDKIHKAYKDKNKYRFEIMGEEEIAFKMIRTNVSHVVGQLDDIRKNPRKFVCLNDNIDHNHKDAQTVKAVLRDFYESMFPIPSQFELPREYRNRFLHMHELQEWRAYRDKLKFWTHCVLATLIMFTIFSFFAEQLIALKRKLFPRRRIQKEASPDRIRV</sequence>
<dbReference type="PROSITE" id="PS50222">
    <property type="entry name" value="EF_HAND_2"/>
    <property type="match status" value="1"/>
</dbReference>
<organism evidence="28 29">
    <name type="scientific">Neomonachus schauinslandi</name>
    <name type="common">Hawaiian monk seal</name>
    <name type="synonym">Monachus schauinslandi</name>
    <dbReference type="NCBI Taxonomy" id="29088"/>
    <lineage>
        <taxon>Eukaryota</taxon>
        <taxon>Metazoa</taxon>
        <taxon>Chordata</taxon>
        <taxon>Craniata</taxon>
        <taxon>Vertebrata</taxon>
        <taxon>Euteleostomi</taxon>
        <taxon>Mammalia</taxon>
        <taxon>Eutheria</taxon>
        <taxon>Laurasiatheria</taxon>
        <taxon>Carnivora</taxon>
        <taxon>Caniformia</taxon>
        <taxon>Pinnipedia</taxon>
        <taxon>Phocidae</taxon>
        <taxon>Monachinae</taxon>
        <taxon>Monachini</taxon>
        <taxon>Neomonachus</taxon>
    </lineage>
</organism>
<evidence type="ECO:0000256" key="13">
    <source>
        <dbReference type="ARBA" id="ARBA00023157"/>
    </source>
</evidence>
<dbReference type="InterPro" id="IPR021520">
    <property type="entry name" value="Stealth_CR2"/>
</dbReference>
<evidence type="ECO:0000313" key="28">
    <source>
        <dbReference type="Proteomes" id="UP000248481"/>
    </source>
</evidence>
<dbReference type="InterPro" id="IPR031358">
    <property type="entry name" value="Stealth_CR1"/>
</dbReference>
<evidence type="ECO:0000256" key="24">
    <source>
        <dbReference type="SAM" id="Phobius"/>
    </source>
</evidence>
<comment type="function">
    <text evidence="16">Catalyzes the formation of mannose 6-phosphate (M6P) markers on high mannose type oligosaccharides in the Golgi apparatus. M6P residues are required to bind to the M6P receptors (MPR), which mediate the vesicular transport of lysosomal enzymes to the endosomal/prelysosomal compartment.</text>
</comment>
<dbReference type="InterPro" id="IPR035993">
    <property type="entry name" value="Notch-like_dom_sf"/>
</dbReference>
<dbReference type="InterPro" id="IPR041536">
    <property type="entry name" value="GNPTAB_reg"/>
</dbReference>
<protein>
    <recommendedName>
        <fullName evidence="19">N-acetylglucosamine-1-phosphotransferase subunits alpha/beta</fullName>
        <ecNumber evidence="18">2.7.8.17</ecNumber>
    </recommendedName>
    <alternativeName>
        <fullName evidence="22">GlcNAc-1-phosphotransferase subunits alpha/beta</fullName>
    </alternativeName>
    <alternativeName>
        <fullName evidence="21">Stealth protein GNPTAB</fullName>
    </alternativeName>
    <alternativeName>
        <fullName evidence="20">UDP-N-acetylglucosamine-1-phosphotransferase subunits alpha/beta</fullName>
    </alternativeName>
</protein>
<evidence type="ECO:0000256" key="9">
    <source>
        <dbReference type="ARBA" id="ARBA00022968"/>
    </source>
</evidence>
<dbReference type="Pfam" id="PF18440">
    <property type="entry name" value="GlcNAc-1_reg"/>
    <property type="match status" value="1"/>
</dbReference>
<evidence type="ECO:0000256" key="1">
    <source>
        <dbReference type="ARBA" id="ARBA00004323"/>
    </source>
</evidence>
<dbReference type="Pfam" id="PF00066">
    <property type="entry name" value="Notch"/>
    <property type="match status" value="2"/>
</dbReference>
<keyword evidence="23" id="KW-0175">Coiled coil</keyword>
<comment type="catalytic activity">
    <reaction evidence="15">
        <text>N(4)-[alpha-D-mannosyl-(1-&gt;2)-alpha-D-mannosyl-(glycan)]-L-asparaginyl-[protein] + UDP-N-acetyl-alpha-D-glucosamine = N(4)-[6-(N-acetyl-alpha-D-glucosaminyl-1-phospho)-alpha-D-mannosyl-(1-&gt;2)-alpha-D-mannosyl-(glycan)]-L-asparaginyl-[protein] + UMP + H(+)</text>
        <dbReference type="Rhea" id="RHEA:13581"/>
        <dbReference type="Rhea" id="RHEA-COMP:14507"/>
        <dbReference type="Rhea" id="RHEA-COMP:14508"/>
        <dbReference type="ChEBI" id="CHEBI:15378"/>
        <dbReference type="ChEBI" id="CHEBI:57705"/>
        <dbReference type="ChEBI" id="CHEBI:57865"/>
        <dbReference type="ChEBI" id="CHEBI:140357"/>
        <dbReference type="ChEBI" id="CHEBI:140369"/>
        <dbReference type="EC" id="2.7.8.17"/>
    </reaction>
</comment>
<gene>
    <name evidence="29" type="primary">GNPTAB</name>
</gene>
<keyword evidence="6" id="KW-0479">Metal-binding</keyword>
<keyword evidence="4" id="KW-0808">Transferase</keyword>
<dbReference type="RefSeq" id="XP_021543237.1">
    <property type="nucleotide sequence ID" value="XM_021687562.2"/>
</dbReference>
<evidence type="ECO:0000256" key="22">
    <source>
        <dbReference type="ARBA" id="ARBA00082117"/>
    </source>
</evidence>
<keyword evidence="5 24" id="KW-0812">Transmembrane</keyword>
<keyword evidence="10 24" id="KW-1133">Transmembrane helix</keyword>
<dbReference type="InterPro" id="IPR018247">
    <property type="entry name" value="EF_Hand_1_Ca_BS"/>
</dbReference>
<dbReference type="GO" id="GO:0000139">
    <property type="term" value="C:Golgi membrane"/>
    <property type="evidence" value="ECO:0007669"/>
    <property type="project" value="UniProtKB-SubCell"/>
</dbReference>
<dbReference type="PROSITE" id="PS50258">
    <property type="entry name" value="LNR"/>
    <property type="match status" value="1"/>
</dbReference>
<feature type="domain" description="DMAP1-binding" evidence="27">
    <location>
        <begin position="573"/>
        <end position="673"/>
    </location>
</feature>
<dbReference type="Pfam" id="PF17103">
    <property type="entry name" value="Stealth_CR4"/>
    <property type="match status" value="1"/>
</dbReference>
<dbReference type="Pfam" id="PF06464">
    <property type="entry name" value="DMAP_binding"/>
    <property type="match status" value="1"/>
</dbReference>
<evidence type="ECO:0000256" key="7">
    <source>
        <dbReference type="ARBA" id="ARBA00022737"/>
    </source>
</evidence>
<comment type="subunit">
    <text evidence="17">Hexamer of two alpha, two beta and two gamma (GNPTG) subunits; disulfide-linked. The alpha and/or the beta subunits of the enzyme constitute the catalytic subunits. Interacts with LYSET; facilitates proper localization of GNPTAB.</text>
</comment>